<keyword evidence="2" id="KW-0808">Transferase</keyword>
<proteinExistence type="predicted"/>
<reference evidence="2" key="1">
    <citation type="submission" date="2022-08" db="EMBL/GenBank/DDBJ databases">
        <title>Novel sulfate-reducing endosymbionts in the free-living metamonad Anaeramoeba.</title>
        <authorList>
            <person name="Jerlstrom-Hultqvist J."/>
            <person name="Cepicka I."/>
            <person name="Gallot-Lavallee L."/>
            <person name="Salas-Leiva D."/>
            <person name="Curtis B.A."/>
            <person name="Zahonova K."/>
            <person name="Pipaliya S."/>
            <person name="Dacks J."/>
            <person name="Roger A.J."/>
        </authorList>
    </citation>
    <scope>NUCLEOTIDE SEQUENCE</scope>
    <source>
        <strain evidence="2">Schooner1</strain>
    </source>
</reference>
<protein>
    <submittedName>
        <fullName evidence="2">Alpha-protein kinase vwka</fullName>
    </submittedName>
</protein>
<gene>
    <name evidence="2" type="ORF">M0813_24862</name>
</gene>
<dbReference type="InterPro" id="IPR052969">
    <property type="entry name" value="Thr-specific_kinase-like"/>
</dbReference>
<keyword evidence="1" id="KW-0175">Coiled coil</keyword>
<organism evidence="2 3">
    <name type="scientific">Anaeramoeba flamelloides</name>
    <dbReference type="NCBI Taxonomy" id="1746091"/>
    <lineage>
        <taxon>Eukaryota</taxon>
        <taxon>Metamonada</taxon>
        <taxon>Anaeramoebidae</taxon>
        <taxon>Anaeramoeba</taxon>
    </lineage>
</organism>
<evidence type="ECO:0000313" key="3">
    <source>
        <dbReference type="Proteomes" id="UP001150062"/>
    </source>
</evidence>
<comment type="caution">
    <text evidence="2">The sequence shown here is derived from an EMBL/GenBank/DDBJ whole genome shotgun (WGS) entry which is preliminary data.</text>
</comment>
<name>A0ABQ8Y4V3_9EUKA</name>
<feature type="coiled-coil region" evidence="1">
    <location>
        <begin position="24"/>
        <end position="58"/>
    </location>
</feature>
<dbReference type="EMBL" id="JAOAOG010000218">
    <property type="protein sequence ID" value="KAJ6239640.1"/>
    <property type="molecule type" value="Genomic_DNA"/>
</dbReference>
<keyword evidence="2" id="KW-0418">Kinase</keyword>
<keyword evidence="3" id="KW-1185">Reference proteome</keyword>
<dbReference type="Proteomes" id="UP001150062">
    <property type="component" value="Unassembled WGS sequence"/>
</dbReference>
<sequence length="319" mass="37434">MLLDLDQTKREKEIKKMEQNQIQVKKWKNVRKRKRLEIKKYRRRIQNLENQVEEALKIYQGGDGANNLLKMIEEKRWKHEQQKILEMGKVALEHSIDICFILDATATMDPYIEKTRETIIDLVKEIRSKCDVIIRIGAIAISFGALSKIPDLTWVSSARLVVHITDAPCHGLVYHDPEIDDEYPDGDPNNLSLKQLIWGLIGRSIHYCFVKLDERTDLMCQKFHEQYEKYKHPEYFEVQRLDNNISLLKLVNHSLNLAVKLKEKNKIDFLGALGFQFQINSRIVKRTFSVITKTTKTKLILKRFGLKNLRPLLLDLNLI</sequence>
<evidence type="ECO:0000313" key="2">
    <source>
        <dbReference type="EMBL" id="KAJ6239640.1"/>
    </source>
</evidence>
<dbReference type="PANTHER" id="PTHR47763">
    <property type="entry name" value="ALPHA-PROTEIN KINASE VWKA"/>
    <property type="match status" value="1"/>
</dbReference>
<evidence type="ECO:0000256" key="1">
    <source>
        <dbReference type="SAM" id="Coils"/>
    </source>
</evidence>
<dbReference type="GO" id="GO:0016301">
    <property type="term" value="F:kinase activity"/>
    <property type="evidence" value="ECO:0007669"/>
    <property type="project" value="UniProtKB-KW"/>
</dbReference>
<dbReference type="PANTHER" id="PTHR47763:SF4">
    <property type="entry name" value="ALPHA-PROTEIN KINASE VWKA"/>
    <property type="match status" value="1"/>
</dbReference>
<accession>A0ABQ8Y4V3</accession>